<comment type="subcellular location">
    <subcellularLocation>
        <location evidence="1">Cell projection</location>
    </subcellularLocation>
    <subcellularLocation>
        <location evidence="2">Early endosome membrane</location>
        <topology evidence="2">Peripheral membrane protein</topology>
        <orientation evidence="2">Cytoplasmic side</orientation>
    </subcellularLocation>
</comment>
<dbReference type="GO" id="GO:0035091">
    <property type="term" value="F:phosphatidylinositol binding"/>
    <property type="evidence" value="ECO:0007669"/>
    <property type="project" value="InterPro"/>
</dbReference>
<evidence type="ECO:0000256" key="11">
    <source>
        <dbReference type="ARBA" id="ARBA00023273"/>
    </source>
</evidence>
<keyword evidence="5" id="KW-0813">Transport</keyword>
<evidence type="ECO:0000256" key="13">
    <source>
        <dbReference type="SAM" id="Coils"/>
    </source>
</evidence>
<reference evidence="16" key="1">
    <citation type="submission" date="2021-06" db="EMBL/GenBank/DDBJ databases">
        <authorList>
            <person name="Hodson N. C."/>
            <person name="Mongue J. A."/>
            <person name="Jaron S. K."/>
        </authorList>
    </citation>
    <scope>NUCLEOTIDE SEQUENCE</scope>
</reference>
<dbReference type="PANTHER" id="PTHR10555:SF170">
    <property type="entry name" value="FI18122P1"/>
    <property type="match status" value="1"/>
</dbReference>
<dbReference type="AlphaFoldDB" id="A0A8J2JDU8"/>
<keyword evidence="17" id="KW-1185">Reference proteome</keyword>
<keyword evidence="13" id="KW-0175">Coiled coil</keyword>
<comment type="function">
    <text evidence="12">Involved in several stages of intracellular trafficking. Interacts with membranes containing phosphatidylinositol 3-phosphate (PtdIns(3P)) or phosphatidylinositol 3,5-bisphosphate (PtdIns(3,5)P2). Acts in part as component of the retromer membrane-deforming SNX-BAR subcomplex. The SNX-BAR retromer mediates retrograde transport of cargo proteins from endosomes to the trans-Golgi network (TGN) and is involved in endosome-to-plasma membrane transport for cargo protein recycling. The SNX-BAR subcomplex functions to deform the donor membrane into a tubular profile called endosome-to-TGN transport carrier (ETC). Can sense membrane curvature and has in vitro vesicle-to-membrane remodeling activity. Required for retrograde endosome-to-TGN transport of TGN38. Promotes KALRN- and RHOG-dependent but retromer-independent membrane remodeling such as lamellipodium formation; the function is dependent on GEF activity of KALRN.</text>
</comment>
<dbReference type="Proteomes" id="UP000708208">
    <property type="component" value="Unassembled WGS sequence"/>
</dbReference>
<feature type="coiled-coil region" evidence="13">
    <location>
        <begin position="427"/>
        <end position="454"/>
    </location>
</feature>
<dbReference type="OrthoDB" id="271164at2759"/>
<dbReference type="InterPro" id="IPR015404">
    <property type="entry name" value="Vps5_C"/>
</dbReference>
<dbReference type="GO" id="GO:0042995">
    <property type="term" value="C:cell projection"/>
    <property type="evidence" value="ECO:0007669"/>
    <property type="project" value="UniProtKB-SubCell"/>
</dbReference>
<feature type="region of interest" description="Disordered" evidence="14">
    <location>
        <begin position="72"/>
        <end position="118"/>
    </location>
</feature>
<dbReference type="Pfam" id="PF00787">
    <property type="entry name" value="PX"/>
    <property type="match status" value="1"/>
</dbReference>
<evidence type="ECO:0000256" key="1">
    <source>
        <dbReference type="ARBA" id="ARBA00004316"/>
    </source>
</evidence>
<keyword evidence="8" id="KW-0653">Protein transport</keyword>
<dbReference type="EMBL" id="CAJVCH010010272">
    <property type="protein sequence ID" value="CAG7667466.1"/>
    <property type="molecule type" value="Genomic_DNA"/>
</dbReference>
<evidence type="ECO:0000256" key="14">
    <source>
        <dbReference type="SAM" id="MobiDB-lite"/>
    </source>
</evidence>
<protein>
    <recommendedName>
        <fullName evidence="4">Sorting nexin-2</fullName>
    </recommendedName>
</protein>
<dbReference type="InterPro" id="IPR001683">
    <property type="entry name" value="PX_dom"/>
</dbReference>
<evidence type="ECO:0000256" key="9">
    <source>
        <dbReference type="ARBA" id="ARBA00022990"/>
    </source>
</evidence>
<name>A0A8J2JDU8_9HEXA</name>
<evidence type="ECO:0000313" key="17">
    <source>
        <dbReference type="Proteomes" id="UP000708208"/>
    </source>
</evidence>
<evidence type="ECO:0000256" key="10">
    <source>
        <dbReference type="ARBA" id="ARBA00023136"/>
    </source>
</evidence>
<sequence length="510" mass="58390">MSEEKATDFDFRGKIDDDDDIFKSAVESPMTDTDRTLHGDDEIDLNDDDDLDLDDVVQQTISVNIAENVHGENESTIIGEEGQQNQTRPYVSDSPPQAPTRSASTIGADDRGSTNNETMKTVDNEKHFVEITVTEPQRQGEGMSSFLVYRVTTRTNIALFRRKEFAVWRRFSDFLGLHAKLEEKYLRKGRIVPPAPEKNILGTTKIKISNQNEGQGVNTDFIEKRRAGLERFLVRTASHSVLCIDPDFREFLESDSDLPRSTSTSAFSGAGMVRLFSKFGETVNKISYRMDESDPWFEEKIQNIEALENQLRKVHTSIEVLVINRKESAQSTGSFAKSAAILSNSDEHDGLARALAKLAELEEQIEQIQNDQANSDFFLFSELLKDYIGLIGSVKEVFHERVKAYQTWQHAQQVLSKKREAKSKLELQVKNDRIAQAREEVIEWEGKVERYQEDFESISRIIKKELDQFEVARVKEFKKIIIKYLESQLKHQEELVKYWEAFLPEAKAIS</sequence>
<dbReference type="GO" id="GO:0005829">
    <property type="term" value="C:cytosol"/>
    <property type="evidence" value="ECO:0007669"/>
    <property type="project" value="GOC"/>
</dbReference>
<evidence type="ECO:0000259" key="15">
    <source>
        <dbReference type="PROSITE" id="PS50195"/>
    </source>
</evidence>
<evidence type="ECO:0000313" key="16">
    <source>
        <dbReference type="EMBL" id="CAG7667466.1"/>
    </source>
</evidence>
<dbReference type="SMART" id="SM00312">
    <property type="entry name" value="PX"/>
    <property type="match status" value="1"/>
</dbReference>
<comment type="caution">
    <text evidence="16">The sequence shown here is derived from an EMBL/GenBank/DDBJ whole genome shotgun (WGS) entry which is preliminary data.</text>
</comment>
<keyword evidence="6" id="KW-0597">Phosphoprotein</keyword>
<dbReference type="PANTHER" id="PTHR10555">
    <property type="entry name" value="SORTING NEXIN"/>
    <property type="match status" value="1"/>
</dbReference>
<evidence type="ECO:0000256" key="8">
    <source>
        <dbReference type="ARBA" id="ARBA00022927"/>
    </source>
</evidence>
<feature type="region of interest" description="Disordered" evidence="14">
    <location>
        <begin position="25"/>
        <end position="49"/>
    </location>
</feature>
<keyword evidence="7" id="KW-0967">Endosome</keyword>
<dbReference type="GO" id="GO:0034498">
    <property type="term" value="P:early endosome to Golgi transport"/>
    <property type="evidence" value="ECO:0007669"/>
    <property type="project" value="TreeGrafter"/>
</dbReference>
<proteinExistence type="inferred from homology"/>
<dbReference type="Pfam" id="PF09325">
    <property type="entry name" value="Vps5"/>
    <property type="match status" value="1"/>
</dbReference>
<evidence type="ECO:0000256" key="3">
    <source>
        <dbReference type="ARBA" id="ARBA00010883"/>
    </source>
</evidence>
<dbReference type="GO" id="GO:0031901">
    <property type="term" value="C:early endosome membrane"/>
    <property type="evidence" value="ECO:0007669"/>
    <property type="project" value="UniProtKB-SubCell"/>
</dbReference>
<evidence type="ECO:0000256" key="6">
    <source>
        <dbReference type="ARBA" id="ARBA00022553"/>
    </source>
</evidence>
<dbReference type="CDD" id="cd07623">
    <property type="entry name" value="BAR_SNX1_2"/>
    <property type="match status" value="1"/>
</dbReference>
<evidence type="ECO:0000256" key="2">
    <source>
        <dbReference type="ARBA" id="ARBA00004469"/>
    </source>
</evidence>
<evidence type="ECO:0000256" key="5">
    <source>
        <dbReference type="ARBA" id="ARBA00022448"/>
    </source>
</evidence>
<evidence type="ECO:0000256" key="12">
    <source>
        <dbReference type="ARBA" id="ARBA00045620"/>
    </source>
</evidence>
<evidence type="ECO:0000256" key="7">
    <source>
        <dbReference type="ARBA" id="ARBA00022753"/>
    </source>
</evidence>
<dbReference type="FunFam" id="1.20.1270.60:FF:000012">
    <property type="entry name" value="Sorting nexin 2"/>
    <property type="match status" value="1"/>
</dbReference>
<dbReference type="PROSITE" id="PS50195">
    <property type="entry name" value="PX"/>
    <property type="match status" value="1"/>
</dbReference>
<keyword evidence="11" id="KW-0966">Cell projection</keyword>
<keyword evidence="10" id="KW-0472">Membrane</keyword>
<dbReference type="FunFam" id="3.30.1520.10:FF:000016">
    <property type="entry name" value="Sorting nexin 2"/>
    <property type="match status" value="1"/>
</dbReference>
<feature type="domain" description="PX" evidence="15">
    <location>
        <begin position="127"/>
        <end position="259"/>
    </location>
</feature>
<evidence type="ECO:0000256" key="4">
    <source>
        <dbReference type="ARBA" id="ARBA00020435"/>
    </source>
</evidence>
<keyword evidence="9" id="KW-0007">Acetylation</keyword>
<dbReference type="GO" id="GO:0015031">
    <property type="term" value="P:protein transport"/>
    <property type="evidence" value="ECO:0007669"/>
    <property type="project" value="UniProtKB-KW"/>
</dbReference>
<comment type="similarity">
    <text evidence="3">Belongs to the sorting nexin family.</text>
</comment>
<organism evidence="16 17">
    <name type="scientific">Allacma fusca</name>
    <dbReference type="NCBI Taxonomy" id="39272"/>
    <lineage>
        <taxon>Eukaryota</taxon>
        <taxon>Metazoa</taxon>
        <taxon>Ecdysozoa</taxon>
        <taxon>Arthropoda</taxon>
        <taxon>Hexapoda</taxon>
        <taxon>Collembola</taxon>
        <taxon>Symphypleona</taxon>
        <taxon>Sminthuridae</taxon>
        <taxon>Allacma</taxon>
    </lineage>
</organism>
<accession>A0A8J2JDU8</accession>
<dbReference type="CDD" id="cd06859">
    <property type="entry name" value="PX_SNX1_2_like"/>
    <property type="match status" value="1"/>
</dbReference>
<gene>
    <name evidence="16" type="ORF">AFUS01_LOCUS1814</name>
</gene>